<gene>
    <name evidence="1" type="ORF">UFOVP516_15</name>
</gene>
<dbReference type="EMBL" id="LR796480">
    <property type="protein sequence ID" value="CAB4147154.1"/>
    <property type="molecule type" value="Genomic_DNA"/>
</dbReference>
<name>A0A6J5MK68_9CAUD</name>
<sequence>METYTVIFKKDETEGVFGISLVESPAMESNFIALSEHKEIQLKAIDNEKRILLGAVLIPNKPIYRNQNGKEFNIVFPAETIRLSMENFFEQGYQNASTLEHDEKQKLKDVTFVESWIKEDEVNDKSVKYGMTEPVGTWFAAMKVNNDEIWNDFVKTGKVKGFSIDGFFDLERINLKTENMNVDLILSAIKDGFSSLIKKEEIVLGSVMTQDQSLTIDFEGDTLAVGLPLTIKNENGDVMPLPDGEYILENGMTLTVANGLVSELSEGEAEAAEAETEIPAEMEKETPIVGGVKSEKHTQEIFYQLAQEFGKQLETLKAELKADFEAKIEEQKEIISLTKNKPAKEKSFEEMTALEKFRLTKNK</sequence>
<reference evidence="1" key="1">
    <citation type="submission" date="2020-04" db="EMBL/GenBank/DDBJ databases">
        <authorList>
            <person name="Chiriac C."/>
            <person name="Salcher M."/>
            <person name="Ghai R."/>
            <person name="Kavagutti S V."/>
        </authorList>
    </citation>
    <scope>NUCLEOTIDE SEQUENCE</scope>
</reference>
<protein>
    <submittedName>
        <fullName evidence="1">Phage-like element PBSX protein, XkdF</fullName>
    </submittedName>
</protein>
<proteinExistence type="predicted"/>
<accession>A0A6J5MK68</accession>
<organism evidence="1">
    <name type="scientific">uncultured Caudovirales phage</name>
    <dbReference type="NCBI Taxonomy" id="2100421"/>
    <lineage>
        <taxon>Viruses</taxon>
        <taxon>Duplodnaviria</taxon>
        <taxon>Heunggongvirae</taxon>
        <taxon>Uroviricota</taxon>
        <taxon>Caudoviricetes</taxon>
        <taxon>Peduoviridae</taxon>
        <taxon>Maltschvirus</taxon>
        <taxon>Maltschvirus maltsch</taxon>
    </lineage>
</organism>
<evidence type="ECO:0000313" key="1">
    <source>
        <dbReference type="EMBL" id="CAB4147154.1"/>
    </source>
</evidence>